<dbReference type="EMBL" id="BTGU01000004">
    <property type="protein sequence ID" value="GMN34086.1"/>
    <property type="molecule type" value="Genomic_DNA"/>
</dbReference>
<name>A0AA88A4Q9_FICCA</name>
<organism evidence="1 2">
    <name type="scientific">Ficus carica</name>
    <name type="common">Common fig</name>
    <dbReference type="NCBI Taxonomy" id="3494"/>
    <lineage>
        <taxon>Eukaryota</taxon>
        <taxon>Viridiplantae</taxon>
        <taxon>Streptophyta</taxon>
        <taxon>Embryophyta</taxon>
        <taxon>Tracheophyta</taxon>
        <taxon>Spermatophyta</taxon>
        <taxon>Magnoliopsida</taxon>
        <taxon>eudicotyledons</taxon>
        <taxon>Gunneridae</taxon>
        <taxon>Pentapetalae</taxon>
        <taxon>rosids</taxon>
        <taxon>fabids</taxon>
        <taxon>Rosales</taxon>
        <taxon>Moraceae</taxon>
        <taxon>Ficeae</taxon>
        <taxon>Ficus</taxon>
    </lineage>
</organism>
<proteinExistence type="predicted"/>
<reference evidence="1" key="1">
    <citation type="submission" date="2023-07" db="EMBL/GenBank/DDBJ databases">
        <title>draft genome sequence of fig (Ficus carica).</title>
        <authorList>
            <person name="Takahashi T."/>
            <person name="Nishimura K."/>
        </authorList>
    </citation>
    <scope>NUCLEOTIDE SEQUENCE</scope>
</reference>
<evidence type="ECO:0000313" key="2">
    <source>
        <dbReference type="Proteomes" id="UP001187192"/>
    </source>
</evidence>
<sequence>MTLSLSRAAAFTFGCYNAQLLLSGICEPKLQHLIPELQRSDSAPALPNFRAAALNSRVAALALCPS</sequence>
<dbReference type="AlphaFoldDB" id="A0AA88A4Q9"/>
<accession>A0AA88A4Q9</accession>
<evidence type="ECO:0000313" key="1">
    <source>
        <dbReference type="EMBL" id="GMN34086.1"/>
    </source>
</evidence>
<gene>
    <name evidence="1" type="ORF">TIFTF001_004508</name>
</gene>
<keyword evidence="2" id="KW-1185">Reference proteome</keyword>
<dbReference type="Proteomes" id="UP001187192">
    <property type="component" value="Unassembled WGS sequence"/>
</dbReference>
<comment type="caution">
    <text evidence="1">The sequence shown here is derived from an EMBL/GenBank/DDBJ whole genome shotgun (WGS) entry which is preliminary data.</text>
</comment>
<protein>
    <submittedName>
        <fullName evidence="1">Uncharacterized protein</fullName>
    </submittedName>
</protein>